<evidence type="ECO:0000256" key="1">
    <source>
        <dbReference type="ARBA" id="ARBA00003565"/>
    </source>
</evidence>
<dbReference type="InterPro" id="IPR013766">
    <property type="entry name" value="Thioredoxin_domain"/>
</dbReference>
<keyword evidence="10" id="KW-1185">Reference proteome</keyword>
<name>A0ABY2X5Z7_9RHOB</name>
<sequence>MTRMFALAGGAIAIAAAAYFTFTPGTPGTTAIDPFVGAANAQETTEADTSAIVEMTLGAEDAPVTMVEYASFTCPHCANFHTSSMKQLKSDFIDTGKVKLIYRDVYFDKYGLWASMVARCTGPDKFFGIADLLYKGQRDWVQVGNDTGTIGALRKIGRLAGIEQEELEACLQDGDKAQALIAWYQENATADEITGTPSFIINGKMVKNQPYDDLKKVIEAELGE</sequence>
<dbReference type="EMBL" id="VCPC01000004">
    <property type="protein sequence ID" value="TMV10528.1"/>
    <property type="molecule type" value="Genomic_DNA"/>
</dbReference>
<dbReference type="PROSITE" id="PS51352">
    <property type="entry name" value="THIOREDOXIN_2"/>
    <property type="match status" value="1"/>
</dbReference>
<accession>A0ABY2X5Z7</accession>
<evidence type="ECO:0000256" key="4">
    <source>
        <dbReference type="ARBA" id="ARBA00023002"/>
    </source>
</evidence>
<feature type="chain" id="PRO_5045660574" evidence="7">
    <location>
        <begin position="18"/>
        <end position="224"/>
    </location>
</feature>
<evidence type="ECO:0000256" key="3">
    <source>
        <dbReference type="ARBA" id="ARBA00022729"/>
    </source>
</evidence>
<dbReference type="PANTHER" id="PTHR13887:SF14">
    <property type="entry name" value="DISULFIDE BOND FORMATION PROTEIN D"/>
    <property type="match status" value="1"/>
</dbReference>
<keyword evidence="3 7" id="KW-0732">Signal</keyword>
<dbReference type="RefSeq" id="WP_138865104.1">
    <property type="nucleotide sequence ID" value="NZ_VCPC01000004.1"/>
</dbReference>
<dbReference type="Proteomes" id="UP001191082">
    <property type="component" value="Unassembled WGS sequence"/>
</dbReference>
<dbReference type="InterPro" id="IPR012336">
    <property type="entry name" value="Thioredoxin-like_fold"/>
</dbReference>
<evidence type="ECO:0000313" key="10">
    <source>
        <dbReference type="Proteomes" id="UP001191082"/>
    </source>
</evidence>
<keyword evidence="6" id="KW-0676">Redox-active center</keyword>
<dbReference type="SUPFAM" id="SSF52833">
    <property type="entry name" value="Thioredoxin-like"/>
    <property type="match status" value="1"/>
</dbReference>
<feature type="domain" description="Thioredoxin" evidence="8">
    <location>
        <begin position="11"/>
        <end position="223"/>
    </location>
</feature>
<evidence type="ECO:0000256" key="6">
    <source>
        <dbReference type="ARBA" id="ARBA00023284"/>
    </source>
</evidence>
<reference evidence="9 10" key="1">
    <citation type="submission" date="2019-05" db="EMBL/GenBank/DDBJ databases">
        <title>Marivita sp. nov. isolated from sea sediment.</title>
        <authorList>
            <person name="Kim W."/>
        </authorList>
    </citation>
    <scope>NUCLEOTIDE SEQUENCE [LARGE SCALE GENOMIC DNA]</scope>
    <source>
        <strain evidence="9 10">CAU 1492</strain>
    </source>
</reference>
<protein>
    <submittedName>
        <fullName evidence="9">DsbA family protein</fullName>
    </submittedName>
</protein>
<feature type="signal peptide" evidence="7">
    <location>
        <begin position="1"/>
        <end position="17"/>
    </location>
</feature>
<dbReference type="Pfam" id="PF13462">
    <property type="entry name" value="Thioredoxin_4"/>
    <property type="match status" value="1"/>
</dbReference>
<proteinExistence type="inferred from homology"/>
<keyword evidence="5" id="KW-1015">Disulfide bond</keyword>
<dbReference type="InterPro" id="IPR036249">
    <property type="entry name" value="Thioredoxin-like_sf"/>
</dbReference>
<evidence type="ECO:0000256" key="7">
    <source>
        <dbReference type="SAM" id="SignalP"/>
    </source>
</evidence>
<gene>
    <name evidence="9" type="ORF">FGK64_17250</name>
</gene>
<comment type="similarity">
    <text evidence="2">Belongs to the thioredoxin family. DsbA subfamily.</text>
</comment>
<evidence type="ECO:0000313" key="9">
    <source>
        <dbReference type="EMBL" id="TMV10528.1"/>
    </source>
</evidence>
<evidence type="ECO:0000256" key="2">
    <source>
        <dbReference type="ARBA" id="ARBA00005791"/>
    </source>
</evidence>
<organism evidence="9 10">
    <name type="scientific">Arenibacterium halophilum</name>
    <dbReference type="NCBI Taxonomy" id="2583821"/>
    <lineage>
        <taxon>Bacteria</taxon>
        <taxon>Pseudomonadati</taxon>
        <taxon>Pseudomonadota</taxon>
        <taxon>Alphaproteobacteria</taxon>
        <taxon>Rhodobacterales</taxon>
        <taxon>Paracoccaceae</taxon>
        <taxon>Arenibacterium</taxon>
    </lineage>
</organism>
<evidence type="ECO:0000256" key="5">
    <source>
        <dbReference type="ARBA" id="ARBA00023157"/>
    </source>
</evidence>
<dbReference type="PANTHER" id="PTHR13887">
    <property type="entry name" value="GLUTATHIONE S-TRANSFERASE KAPPA"/>
    <property type="match status" value="1"/>
</dbReference>
<evidence type="ECO:0000259" key="8">
    <source>
        <dbReference type="PROSITE" id="PS51352"/>
    </source>
</evidence>
<dbReference type="Gene3D" id="3.40.30.10">
    <property type="entry name" value="Glutaredoxin"/>
    <property type="match status" value="1"/>
</dbReference>
<comment type="function">
    <text evidence="1">May be required for disulfide bond formation in some proteins.</text>
</comment>
<keyword evidence="4" id="KW-0560">Oxidoreductase</keyword>
<comment type="caution">
    <text evidence="9">The sequence shown here is derived from an EMBL/GenBank/DDBJ whole genome shotgun (WGS) entry which is preliminary data.</text>
</comment>